<name>A0A2M8LBF9_9BACT</name>
<dbReference type="PANTHER" id="PTHR46638">
    <property type="entry name" value="CORRINOID ADENOSYLTRANSFERASE"/>
    <property type="match status" value="1"/>
</dbReference>
<dbReference type="EMBL" id="PFEQ01000014">
    <property type="protein sequence ID" value="PJE73921.1"/>
    <property type="molecule type" value="Genomic_DNA"/>
</dbReference>
<dbReference type="PANTHER" id="PTHR46638:SF1">
    <property type="entry name" value="CORRINOID ADENOSYLTRANSFERASE"/>
    <property type="match status" value="1"/>
</dbReference>
<dbReference type="PIRSF" id="PIRSF015617">
    <property type="entry name" value="Adensltrnsf_CobA"/>
    <property type="match status" value="1"/>
</dbReference>
<dbReference type="GO" id="GO:0005524">
    <property type="term" value="F:ATP binding"/>
    <property type="evidence" value="ECO:0007669"/>
    <property type="project" value="InterPro"/>
</dbReference>
<evidence type="ECO:0000313" key="1">
    <source>
        <dbReference type="EMBL" id="PJE73921.1"/>
    </source>
</evidence>
<reference evidence="2" key="1">
    <citation type="submission" date="2017-09" db="EMBL/GenBank/DDBJ databases">
        <title>Depth-based differentiation of microbial function through sediment-hosted aquifers and enrichment of novel symbionts in the deep terrestrial subsurface.</title>
        <authorList>
            <person name="Probst A.J."/>
            <person name="Ladd B."/>
            <person name="Jarett J.K."/>
            <person name="Geller-Mcgrath D.E."/>
            <person name="Sieber C.M.K."/>
            <person name="Emerson J.B."/>
            <person name="Anantharaman K."/>
            <person name="Thomas B.C."/>
            <person name="Malmstrom R."/>
            <person name="Stieglmeier M."/>
            <person name="Klingl A."/>
            <person name="Woyke T."/>
            <person name="Ryan C.M."/>
            <person name="Banfield J.F."/>
        </authorList>
    </citation>
    <scope>NUCLEOTIDE SEQUENCE [LARGE SCALE GENOMIC DNA]</scope>
</reference>
<proteinExistence type="predicted"/>
<dbReference type="Proteomes" id="UP000228700">
    <property type="component" value="Unassembled WGS sequence"/>
</dbReference>
<comment type="caution">
    <text evidence="1">The sequence shown here is derived from an EMBL/GenBank/DDBJ whole genome shotgun (WGS) entry which is preliminary data.</text>
</comment>
<dbReference type="InterPro" id="IPR003724">
    <property type="entry name" value="CblAdoTrfase_CobA"/>
</dbReference>
<organism evidence="1 2">
    <name type="scientific">Candidatus Taylorbacteria bacterium CG10_big_fil_rev_8_21_14_0_10_41_48</name>
    <dbReference type="NCBI Taxonomy" id="1975024"/>
    <lineage>
        <taxon>Bacteria</taxon>
        <taxon>Candidatus Tayloriibacteriota</taxon>
    </lineage>
</organism>
<dbReference type="AlphaFoldDB" id="A0A2M8LBF9"/>
<dbReference type="InterPro" id="IPR027417">
    <property type="entry name" value="P-loop_NTPase"/>
</dbReference>
<dbReference type="SUPFAM" id="SSF52540">
    <property type="entry name" value="P-loop containing nucleoside triphosphate hydrolases"/>
    <property type="match status" value="1"/>
</dbReference>
<dbReference type="Gene3D" id="3.40.50.300">
    <property type="entry name" value="P-loop containing nucleotide triphosphate hydrolases"/>
    <property type="match status" value="1"/>
</dbReference>
<accession>A0A2M8LBF9</accession>
<sequence length="173" mass="19079">MIIILTGDGKGKTTAALGQALRFMGTGKRALMVKFIKGPWLSGEDVIFEKLAPQFEIVRTGKGFVGIGGDKLTKSDHKEAARVGMILVRTQAETGAWHMVILDEILNAVNLKLVTLKTLNELIDFLLTHVEHIIITGRNCPESLIERADIVTEMKEIKHPFKKGVLATKGIEY</sequence>
<dbReference type="Pfam" id="PF02572">
    <property type="entry name" value="CobA_CobO_BtuR"/>
    <property type="match status" value="1"/>
</dbReference>
<evidence type="ECO:0000313" key="2">
    <source>
        <dbReference type="Proteomes" id="UP000228700"/>
    </source>
</evidence>
<gene>
    <name evidence="1" type="ORF">COV01_03725</name>
</gene>
<dbReference type="GO" id="GO:0009236">
    <property type="term" value="P:cobalamin biosynthetic process"/>
    <property type="evidence" value="ECO:0007669"/>
    <property type="project" value="InterPro"/>
</dbReference>
<protein>
    <submittedName>
        <fullName evidence="1">Cob(I)yrinic acid a,c-diamide adenosyltransferase</fullName>
    </submittedName>
</protein>
<dbReference type="GO" id="GO:0008817">
    <property type="term" value="F:corrinoid adenosyltransferase activity"/>
    <property type="evidence" value="ECO:0007669"/>
    <property type="project" value="InterPro"/>
</dbReference>
<keyword evidence="1" id="KW-0808">Transferase</keyword>